<accession>A0A0D2DMX7</accession>
<proteinExistence type="inferred from homology"/>
<dbReference type="GO" id="GO:0005737">
    <property type="term" value="C:cytoplasm"/>
    <property type="evidence" value="ECO:0007669"/>
    <property type="project" value="TreeGrafter"/>
</dbReference>
<dbReference type="InterPro" id="IPR013154">
    <property type="entry name" value="ADH-like_N"/>
</dbReference>
<feature type="domain" description="Enoyl reductase (ER)" evidence="8">
    <location>
        <begin position="13"/>
        <end position="362"/>
    </location>
</feature>
<dbReference type="Pfam" id="PF08240">
    <property type="entry name" value="ADH_N"/>
    <property type="match status" value="1"/>
</dbReference>
<dbReference type="GeneID" id="27362800"/>
<evidence type="ECO:0000256" key="7">
    <source>
        <dbReference type="RuleBase" id="RU361277"/>
    </source>
</evidence>
<keyword evidence="4 7" id="KW-0862">Zinc</keyword>
<reference evidence="9 10" key="1">
    <citation type="submission" date="2015-01" db="EMBL/GenBank/DDBJ databases">
        <title>The Genome Sequence of Exophiala oligosperma CBS72588.</title>
        <authorList>
            <consortium name="The Broad Institute Genomics Platform"/>
            <person name="Cuomo C."/>
            <person name="de Hoog S."/>
            <person name="Gorbushina A."/>
            <person name="Stielow B."/>
            <person name="Teixiera M."/>
            <person name="Abouelleil A."/>
            <person name="Chapman S.B."/>
            <person name="Priest M."/>
            <person name="Young S.K."/>
            <person name="Wortman J."/>
            <person name="Nusbaum C."/>
            <person name="Birren B."/>
        </authorList>
    </citation>
    <scope>NUCLEOTIDE SEQUENCE [LARGE SCALE GENOMIC DNA]</scope>
    <source>
        <strain evidence="9 10">CBS 72588</strain>
    </source>
</reference>
<keyword evidence="5" id="KW-0560">Oxidoreductase</keyword>
<dbReference type="Proteomes" id="UP000053342">
    <property type="component" value="Unassembled WGS sequence"/>
</dbReference>
<dbReference type="GO" id="GO:0004022">
    <property type="term" value="F:alcohol dehydrogenase (NAD+) activity"/>
    <property type="evidence" value="ECO:0007669"/>
    <property type="project" value="TreeGrafter"/>
</dbReference>
<gene>
    <name evidence="9" type="ORF">PV06_10726</name>
</gene>
<dbReference type="InterPro" id="IPR011032">
    <property type="entry name" value="GroES-like_sf"/>
</dbReference>
<dbReference type="HOGENOM" id="CLU_026673_20_1_1"/>
<dbReference type="Gene3D" id="3.40.50.720">
    <property type="entry name" value="NAD(P)-binding Rossmann-like Domain"/>
    <property type="match status" value="1"/>
</dbReference>
<comment type="cofactor">
    <cofactor evidence="1 7">
        <name>Zn(2+)</name>
        <dbReference type="ChEBI" id="CHEBI:29105"/>
    </cofactor>
</comment>
<evidence type="ECO:0000313" key="10">
    <source>
        <dbReference type="Proteomes" id="UP000053342"/>
    </source>
</evidence>
<evidence type="ECO:0000256" key="1">
    <source>
        <dbReference type="ARBA" id="ARBA00001947"/>
    </source>
</evidence>
<evidence type="ECO:0000256" key="6">
    <source>
        <dbReference type="ARBA" id="ARBA00023027"/>
    </source>
</evidence>
<dbReference type="FunFam" id="3.40.50.720:FF:000039">
    <property type="entry name" value="Alcohol dehydrogenase AdhP"/>
    <property type="match status" value="1"/>
</dbReference>
<keyword evidence="10" id="KW-1185">Reference proteome</keyword>
<dbReference type="GO" id="GO:0008270">
    <property type="term" value="F:zinc ion binding"/>
    <property type="evidence" value="ECO:0007669"/>
    <property type="project" value="InterPro"/>
</dbReference>
<dbReference type="SUPFAM" id="SSF51735">
    <property type="entry name" value="NAD(P)-binding Rossmann-fold domains"/>
    <property type="match status" value="1"/>
</dbReference>
<dbReference type="PANTHER" id="PTHR42940">
    <property type="entry name" value="ALCOHOL DEHYDROGENASE 1-RELATED"/>
    <property type="match status" value="1"/>
</dbReference>
<dbReference type="SUPFAM" id="SSF50129">
    <property type="entry name" value="GroES-like"/>
    <property type="match status" value="1"/>
</dbReference>
<dbReference type="AlphaFoldDB" id="A0A0D2DMX7"/>
<dbReference type="InterPro" id="IPR036291">
    <property type="entry name" value="NAD(P)-bd_dom_sf"/>
</dbReference>
<dbReference type="PROSITE" id="PS00059">
    <property type="entry name" value="ADH_ZINC"/>
    <property type="match status" value="1"/>
</dbReference>
<dbReference type="Pfam" id="PF00107">
    <property type="entry name" value="ADH_zinc_N"/>
    <property type="match status" value="1"/>
</dbReference>
<dbReference type="InterPro" id="IPR002328">
    <property type="entry name" value="ADH_Zn_CS"/>
</dbReference>
<dbReference type="SMART" id="SM00829">
    <property type="entry name" value="PKS_ER"/>
    <property type="match status" value="1"/>
</dbReference>
<dbReference type="CDD" id="cd08297">
    <property type="entry name" value="CAD3"/>
    <property type="match status" value="1"/>
</dbReference>
<comment type="similarity">
    <text evidence="2 7">Belongs to the zinc-containing alcohol dehydrogenase family.</text>
</comment>
<dbReference type="InterPro" id="IPR013149">
    <property type="entry name" value="ADH-like_C"/>
</dbReference>
<keyword evidence="3 7" id="KW-0479">Metal-binding</keyword>
<dbReference type="STRING" id="215243.A0A0D2DMX7"/>
<evidence type="ECO:0000256" key="4">
    <source>
        <dbReference type="ARBA" id="ARBA00022833"/>
    </source>
</evidence>
<dbReference type="OrthoDB" id="1879366at2759"/>
<dbReference type="PANTHER" id="PTHR42940:SF5">
    <property type="entry name" value="ALCOHOL DEHYDROGENASE 2"/>
    <property type="match status" value="1"/>
</dbReference>
<evidence type="ECO:0000313" key="9">
    <source>
        <dbReference type="EMBL" id="KIW37099.1"/>
    </source>
</evidence>
<sequence length="366" mass="37977">MTVPTHHKAALYSSPGNIAVELEDVPTPTPGLGEVLVRLSHTGVCHSDLAVMTNSWAFLPFPIQPGQIGGHEGVGKIISVGPGIEVGGPKVGDRVGVKWIAQTCGGCVHCISGDDVSCEGLKISGYYTPGTFQEYVIAKANYVTPVPDGLASEVAAPLLCGGVTVYSALKKTGARPGDYVVIPGCSGGLGHLGLQLGSRVFGFRMIGIDSGDKRSIAEECGCELFFDINQYKRDKAGSDELAEDIKAATSDGKGATAVVVCTGSKAAYDQAVSLLRVKGTLVCVGVPSNDVTPIVGAEPGTLVAKQVKIVGSAVGNRLEAIETLEYAARGLIKTKVTVESLKSLGDVFQKMQKGQLHGRAVIDLSK</sequence>
<evidence type="ECO:0000256" key="2">
    <source>
        <dbReference type="ARBA" id="ARBA00008072"/>
    </source>
</evidence>
<dbReference type="Gene3D" id="3.90.180.10">
    <property type="entry name" value="Medium-chain alcohol dehydrogenases, catalytic domain"/>
    <property type="match status" value="1"/>
</dbReference>
<keyword evidence="6" id="KW-0520">NAD</keyword>
<dbReference type="EMBL" id="KN847346">
    <property type="protein sequence ID" value="KIW37099.1"/>
    <property type="molecule type" value="Genomic_DNA"/>
</dbReference>
<dbReference type="RefSeq" id="XP_016257315.1">
    <property type="nucleotide sequence ID" value="XM_016412301.1"/>
</dbReference>
<evidence type="ECO:0000256" key="3">
    <source>
        <dbReference type="ARBA" id="ARBA00022723"/>
    </source>
</evidence>
<dbReference type="VEuPathDB" id="FungiDB:PV06_10726"/>
<name>A0A0D2DMX7_9EURO</name>
<organism evidence="9 10">
    <name type="scientific">Exophiala oligosperma</name>
    <dbReference type="NCBI Taxonomy" id="215243"/>
    <lineage>
        <taxon>Eukaryota</taxon>
        <taxon>Fungi</taxon>
        <taxon>Dikarya</taxon>
        <taxon>Ascomycota</taxon>
        <taxon>Pezizomycotina</taxon>
        <taxon>Eurotiomycetes</taxon>
        <taxon>Chaetothyriomycetidae</taxon>
        <taxon>Chaetothyriales</taxon>
        <taxon>Herpotrichiellaceae</taxon>
        <taxon>Exophiala</taxon>
    </lineage>
</organism>
<evidence type="ECO:0000259" key="8">
    <source>
        <dbReference type="SMART" id="SM00829"/>
    </source>
</evidence>
<evidence type="ECO:0000256" key="5">
    <source>
        <dbReference type="ARBA" id="ARBA00023002"/>
    </source>
</evidence>
<dbReference type="InterPro" id="IPR020843">
    <property type="entry name" value="ER"/>
</dbReference>
<protein>
    <recommendedName>
        <fullName evidence="8">Enoyl reductase (ER) domain-containing protein</fullName>
    </recommendedName>
</protein>